<dbReference type="Pfam" id="PF08885">
    <property type="entry name" value="GSCFA"/>
    <property type="match status" value="1"/>
</dbReference>
<feature type="domain" description="GSCFA" evidence="1">
    <location>
        <begin position="40"/>
        <end position="309"/>
    </location>
</feature>
<sequence length="355" mass="40179">MNPYQNLDQRAFWAPAVGKRDMLEISELWSPKFPIKPSSKVATFGSCFAQHFSKALTKNGFRWNNTEPTPDGLSDENALLYNYGVFTCRTGNIYTTSLLLQWTKWALGKEKPPAEYWEKDGRIYDPFRPRVEPNGFASVEEMIASRDMCIEAFKAAIVDSKIFVFTLGLTESWINKSGGYEYPMCPGTVAGDFDEKEHIFVNQDYKLIHKNLTDALKLMKEANRALRFLLTVSPVPLTATMSGNHVLVATMQSKSILRAVAGDIATNRRNVDYFPSYEIISSFPFRGEFFAQNLRSVEQRGVDHVMANFFAGLGIDVEKIKADKAERTQRAAKRKEEANELVCEEELLAAFGDKK</sequence>
<dbReference type="Proteomes" id="UP000231516">
    <property type="component" value="Unassembled WGS sequence"/>
</dbReference>
<name>A0A2G5KAN8_9RHOB</name>
<comment type="caution">
    <text evidence="2">The sequence shown here is derived from an EMBL/GenBank/DDBJ whole genome shotgun (WGS) entry which is preliminary data.</text>
</comment>
<evidence type="ECO:0000259" key="1">
    <source>
        <dbReference type="Pfam" id="PF08885"/>
    </source>
</evidence>
<accession>A0A2G5KAN8</accession>
<evidence type="ECO:0000313" key="2">
    <source>
        <dbReference type="EMBL" id="PIB26586.1"/>
    </source>
</evidence>
<keyword evidence="3" id="KW-1185">Reference proteome</keyword>
<evidence type="ECO:0000313" key="3">
    <source>
        <dbReference type="Proteomes" id="UP000231516"/>
    </source>
</evidence>
<dbReference type="InterPro" id="IPR014982">
    <property type="entry name" value="GSCFA"/>
</dbReference>
<gene>
    <name evidence="2" type="ORF">BFP76_11875</name>
</gene>
<proteinExistence type="predicted"/>
<reference evidence="2 3" key="1">
    <citation type="submission" date="2016-08" db="EMBL/GenBank/DDBJ databases">
        <title>Draft genome of Amylibacter sp. strain 4G11.</title>
        <authorList>
            <person name="Wong S.-K."/>
            <person name="Hamasaki K."/>
            <person name="Yoshizawa S."/>
        </authorList>
    </citation>
    <scope>NUCLEOTIDE SEQUENCE [LARGE SCALE GENOMIC DNA]</scope>
    <source>
        <strain evidence="2 3">4G11</strain>
    </source>
</reference>
<protein>
    <submittedName>
        <fullName evidence="2">GSCFA family protein</fullName>
    </submittedName>
</protein>
<dbReference type="RefSeq" id="WP_205661344.1">
    <property type="nucleotide sequence ID" value="NZ_MDGM01000003.1"/>
</dbReference>
<organism evidence="2 3">
    <name type="scientific">Paramylibacter kogurei</name>
    <dbReference type="NCBI Taxonomy" id="1889778"/>
    <lineage>
        <taxon>Bacteria</taxon>
        <taxon>Pseudomonadati</taxon>
        <taxon>Pseudomonadota</taxon>
        <taxon>Alphaproteobacteria</taxon>
        <taxon>Rhodobacterales</taxon>
        <taxon>Paracoccaceae</taxon>
        <taxon>Paramylibacter</taxon>
    </lineage>
</organism>
<dbReference type="EMBL" id="MDGM01000003">
    <property type="protein sequence ID" value="PIB26586.1"/>
    <property type="molecule type" value="Genomic_DNA"/>
</dbReference>
<dbReference type="AlphaFoldDB" id="A0A2G5KAN8"/>